<reference evidence="2" key="1">
    <citation type="submission" date="2004-06" db="EMBL/GenBank/DDBJ databases">
        <title>Arabidopsis thaliana ORF clones of hypothetical genes.</title>
        <authorList>
            <person name="Underwood B.A."/>
            <person name="Xiao Y."/>
            <person name="Moskal W."/>
            <person name="Torian U."/>
            <person name="Redman J."/>
            <person name="Wu H.C."/>
            <person name="Utterback T."/>
            <person name="Town C.D."/>
        </authorList>
    </citation>
    <scope>NUCLEOTIDE SEQUENCE</scope>
</reference>
<feature type="compositionally biased region" description="Polar residues" evidence="1">
    <location>
        <begin position="23"/>
        <end position="32"/>
    </location>
</feature>
<proteinExistence type="predicted"/>
<organism evidence="2">
    <name type="scientific">Arabidopsis thaliana</name>
    <name type="common">Mouse-ear cress</name>
    <dbReference type="NCBI Taxonomy" id="3702"/>
    <lineage>
        <taxon>Eukaryota</taxon>
        <taxon>Viridiplantae</taxon>
        <taxon>Streptophyta</taxon>
        <taxon>Embryophyta</taxon>
        <taxon>Tracheophyta</taxon>
        <taxon>Spermatophyta</taxon>
        <taxon>Magnoliopsida</taxon>
        <taxon>eudicotyledons</taxon>
        <taxon>Gunneridae</taxon>
        <taxon>Pentapetalae</taxon>
        <taxon>rosids</taxon>
        <taxon>malvids</taxon>
        <taxon>Brassicales</taxon>
        <taxon>Brassicaceae</taxon>
        <taxon>Camelineae</taxon>
        <taxon>Arabidopsis</taxon>
    </lineage>
</organism>
<protein>
    <submittedName>
        <fullName evidence="2">Uncharacterized protein</fullName>
    </submittedName>
</protein>
<evidence type="ECO:0000313" key="2">
    <source>
        <dbReference type="EMBL" id="AAT69142.1"/>
    </source>
</evidence>
<evidence type="ECO:0000256" key="1">
    <source>
        <dbReference type="SAM" id="MobiDB-lite"/>
    </source>
</evidence>
<sequence length="109" mass="11868">MSSENDYTRYLSTQHVLVPSARASRSQGNASRNCDPPSPTSQNQQAGLSPPPSNSNTPNQSHSATQPPTARLNDLTLDELLCNTPNPTSIAHPICFVRKQSPWSPFKPK</sequence>
<feature type="compositionally biased region" description="Polar residues" evidence="1">
    <location>
        <begin position="1"/>
        <end position="15"/>
    </location>
</feature>
<feature type="region of interest" description="Disordered" evidence="1">
    <location>
        <begin position="1"/>
        <end position="72"/>
    </location>
</feature>
<dbReference type="EMBL" id="AY649225">
    <property type="protein sequence ID" value="AAT69142.1"/>
    <property type="molecule type" value="Genomic_DNA"/>
</dbReference>
<dbReference type="AlphaFoldDB" id="Q6DR90"/>
<name>Q6DR90_ARATH</name>
<accession>Q6DR90</accession>